<reference evidence="8 9" key="1">
    <citation type="submission" date="2019-05" db="EMBL/GenBank/DDBJ databases">
        <authorList>
            <person name="Narsing Rao M.P."/>
            <person name="Li W.J."/>
        </authorList>
    </citation>
    <scope>NUCLEOTIDE SEQUENCE [LARGE SCALE GENOMIC DNA]</scope>
    <source>
        <strain evidence="8 9">SYSU_K30003</strain>
    </source>
</reference>
<keyword evidence="4 6" id="KW-1133">Transmembrane helix</keyword>
<keyword evidence="3 6" id="KW-0812">Transmembrane</keyword>
<evidence type="ECO:0000256" key="3">
    <source>
        <dbReference type="ARBA" id="ARBA00022692"/>
    </source>
</evidence>
<keyword evidence="2" id="KW-1003">Cell membrane</keyword>
<dbReference type="PANTHER" id="PTHR35007:SF4">
    <property type="entry name" value="CONSERVED TRANSMEMBRANE PROTEIN-RELATED"/>
    <property type="match status" value="1"/>
</dbReference>
<keyword evidence="5 6" id="KW-0472">Membrane</keyword>
<sequence length="310" mass="35314">MWIAGSGIVVVAWMSRLSAWWRDKRLRASLLGPIRLERSGAFRELAFVRGLADDMEIADVRWPVEAVVGAMLFIGAVGWFAVDASVDAMRVRYALDADRMIGADTWLLNTVAGGLLGSLPYFYVKFRLQRKRHRIALDMIKLVQNVVGHYGDNRTVQELISRSAATMPDHVREEWRRLELRSHMGGSLEEALYEFARRADNEWAEDVADILSIKHKFGHDVIEALHKLVVDMQRARKNEERRLAMVTAYRIGTAVMVAFAFGIVFFNVYADGANYRHYFVDPGGRWIMLFSGVVLFASMVLVVRSGRRTF</sequence>
<feature type="transmembrane region" description="Helical" evidence="6">
    <location>
        <begin position="286"/>
        <end position="303"/>
    </location>
</feature>
<evidence type="ECO:0000313" key="9">
    <source>
        <dbReference type="Proteomes" id="UP000309676"/>
    </source>
</evidence>
<protein>
    <recommendedName>
        <fullName evidence="7">Type II secretion system protein GspF domain-containing protein</fullName>
    </recommendedName>
</protein>
<dbReference type="GO" id="GO:0005886">
    <property type="term" value="C:plasma membrane"/>
    <property type="evidence" value="ECO:0007669"/>
    <property type="project" value="UniProtKB-SubCell"/>
</dbReference>
<evidence type="ECO:0000259" key="7">
    <source>
        <dbReference type="Pfam" id="PF00482"/>
    </source>
</evidence>
<feature type="domain" description="Type II secretion system protein GspF" evidence="7">
    <location>
        <begin position="153"/>
        <end position="266"/>
    </location>
</feature>
<evidence type="ECO:0000256" key="6">
    <source>
        <dbReference type="SAM" id="Phobius"/>
    </source>
</evidence>
<dbReference type="Proteomes" id="UP000309676">
    <property type="component" value="Unassembled WGS sequence"/>
</dbReference>
<dbReference type="Pfam" id="PF00482">
    <property type="entry name" value="T2SSF"/>
    <property type="match status" value="1"/>
</dbReference>
<accession>A0A5R9GAS3</accession>
<dbReference type="EMBL" id="VCIW01000006">
    <property type="protein sequence ID" value="TLS52169.1"/>
    <property type="molecule type" value="Genomic_DNA"/>
</dbReference>
<proteinExistence type="predicted"/>
<comment type="caution">
    <text evidence="8">The sequence shown here is derived from an EMBL/GenBank/DDBJ whole genome shotgun (WGS) entry which is preliminary data.</text>
</comment>
<name>A0A5R9GAS3_9BACL</name>
<evidence type="ECO:0000256" key="4">
    <source>
        <dbReference type="ARBA" id="ARBA00022989"/>
    </source>
</evidence>
<evidence type="ECO:0000313" key="8">
    <source>
        <dbReference type="EMBL" id="TLS52169.1"/>
    </source>
</evidence>
<feature type="transmembrane region" description="Helical" evidence="6">
    <location>
        <begin position="243"/>
        <end position="266"/>
    </location>
</feature>
<feature type="transmembrane region" description="Helical" evidence="6">
    <location>
        <begin position="66"/>
        <end position="86"/>
    </location>
</feature>
<dbReference type="OrthoDB" id="2596062at2"/>
<evidence type="ECO:0000256" key="2">
    <source>
        <dbReference type="ARBA" id="ARBA00022475"/>
    </source>
</evidence>
<gene>
    <name evidence="8" type="ORF">FE782_11295</name>
</gene>
<dbReference type="InterPro" id="IPR018076">
    <property type="entry name" value="T2SS_GspF_dom"/>
</dbReference>
<comment type="subcellular location">
    <subcellularLocation>
        <location evidence="1">Cell membrane</location>
        <topology evidence="1">Multi-pass membrane protein</topology>
    </subcellularLocation>
</comment>
<feature type="transmembrane region" description="Helical" evidence="6">
    <location>
        <begin position="106"/>
        <end position="124"/>
    </location>
</feature>
<evidence type="ECO:0000256" key="1">
    <source>
        <dbReference type="ARBA" id="ARBA00004651"/>
    </source>
</evidence>
<organism evidence="8 9">
    <name type="scientific">Paenibacillus antri</name>
    <dbReference type="NCBI Taxonomy" id="2582848"/>
    <lineage>
        <taxon>Bacteria</taxon>
        <taxon>Bacillati</taxon>
        <taxon>Bacillota</taxon>
        <taxon>Bacilli</taxon>
        <taxon>Bacillales</taxon>
        <taxon>Paenibacillaceae</taxon>
        <taxon>Paenibacillus</taxon>
    </lineage>
</organism>
<keyword evidence="9" id="KW-1185">Reference proteome</keyword>
<dbReference type="AlphaFoldDB" id="A0A5R9GAS3"/>
<dbReference type="PANTHER" id="PTHR35007">
    <property type="entry name" value="INTEGRAL MEMBRANE PROTEIN-RELATED"/>
    <property type="match status" value="1"/>
</dbReference>
<evidence type="ECO:0000256" key="5">
    <source>
        <dbReference type="ARBA" id="ARBA00023136"/>
    </source>
</evidence>